<evidence type="ECO:0000256" key="11">
    <source>
        <dbReference type="SAM" id="MobiDB-lite"/>
    </source>
</evidence>
<dbReference type="PROSITE" id="PS50011">
    <property type="entry name" value="PROTEIN_KINASE_DOM"/>
    <property type="match status" value="1"/>
</dbReference>
<feature type="region of interest" description="Disordered" evidence="11">
    <location>
        <begin position="144"/>
        <end position="169"/>
    </location>
</feature>
<evidence type="ECO:0000256" key="10">
    <source>
        <dbReference type="ARBA" id="ARBA00048679"/>
    </source>
</evidence>
<dbReference type="OrthoDB" id="3399at2759"/>
<dbReference type="Proteomes" id="UP000193986">
    <property type="component" value="Unassembled WGS sequence"/>
</dbReference>
<keyword evidence="8" id="KW-0067">ATP-binding</keyword>
<feature type="domain" description="Protein kinase" evidence="12">
    <location>
        <begin position="13"/>
        <end position="289"/>
    </location>
</feature>
<comment type="caution">
    <text evidence="13">The sequence shown here is derived from an EMBL/GenBank/DDBJ whole genome shotgun (WGS) entry which is preliminary data.</text>
</comment>
<dbReference type="SUPFAM" id="SSF56112">
    <property type="entry name" value="Protein kinase-like (PK-like)"/>
    <property type="match status" value="1"/>
</dbReference>
<dbReference type="GO" id="GO:0004674">
    <property type="term" value="F:protein serine/threonine kinase activity"/>
    <property type="evidence" value="ECO:0007669"/>
    <property type="project" value="UniProtKB-KW"/>
</dbReference>
<reference evidence="13 14" key="1">
    <citation type="submission" date="2016-07" db="EMBL/GenBank/DDBJ databases">
        <title>Pervasive Adenine N6-methylation of Active Genes in Fungi.</title>
        <authorList>
            <consortium name="DOE Joint Genome Institute"/>
            <person name="Mondo S.J."/>
            <person name="Dannebaum R.O."/>
            <person name="Kuo R.C."/>
            <person name="Labutti K."/>
            <person name="Haridas S."/>
            <person name="Kuo A."/>
            <person name="Salamov A."/>
            <person name="Ahrendt S.R."/>
            <person name="Lipzen A."/>
            <person name="Sullivan W."/>
            <person name="Andreopoulos W.B."/>
            <person name="Clum A."/>
            <person name="Lindquist E."/>
            <person name="Daum C."/>
            <person name="Ramamoorthy G.K."/>
            <person name="Gryganskyi A."/>
            <person name="Culley D."/>
            <person name="Magnuson J.K."/>
            <person name="James T.Y."/>
            <person name="O'Malley M.A."/>
            <person name="Stajich J.E."/>
            <person name="Spatafora J.W."/>
            <person name="Visel A."/>
            <person name="Grigoriev I.V."/>
        </authorList>
    </citation>
    <scope>NUCLEOTIDE SEQUENCE [LARGE SCALE GENOMIC DNA]</scope>
    <source>
        <strain evidence="13 14">68-887.2</strain>
    </source>
</reference>
<dbReference type="STRING" id="71784.A0A1Y2ASL6"/>
<evidence type="ECO:0000256" key="6">
    <source>
        <dbReference type="ARBA" id="ARBA00022741"/>
    </source>
</evidence>
<sequence length="289" mass="31262">MSTAIASASSHLISNATLIKQGAEAKVYSLLSLYPEPQIFWPESSSSTSSSSPSSSTTAGTTPVILKYRFPKQYRHPTLDSALTRSRLAFEARALTRCARAGVAVPRVLWVDEGGGVLGLEKVEGWSVREVLGGGAEGEIEVVEEEEEEQEGDAAEDVERLKLDDGDEDGLGQVESEGMIQLKRISVTQEHLMSSIGTALSRLHITTIIHGDLTTSNMMVRLTPGAAQPYEIVLIDFGLSSTAQVAENYAVDLYVLERAFASTHPQSEGLYAGVLESYARGMGEKRWQP</sequence>
<evidence type="ECO:0000313" key="14">
    <source>
        <dbReference type="Proteomes" id="UP000193986"/>
    </source>
</evidence>
<dbReference type="AlphaFoldDB" id="A0A1Y2ASL6"/>
<gene>
    <name evidence="13" type="ORF">BCR39DRAFT_545042</name>
</gene>
<dbReference type="InterPro" id="IPR002575">
    <property type="entry name" value="Aminoglycoside_PTrfase"/>
</dbReference>
<keyword evidence="6" id="KW-0547">Nucleotide-binding</keyword>
<dbReference type="InParanoid" id="A0A1Y2ASL6"/>
<dbReference type="EMBL" id="MCFC01000060">
    <property type="protein sequence ID" value="ORY25197.1"/>
    <property type="molecule type" value="Genomic_DNA"/>
</dbReference>
<evidence type="ECO:0000256" key="3">
    <source>
        <dbReference type="ARBA" id="ARBA00022527"/>
    </source>
</evidence>
<evidence type="ECO:0000256" key="5">
    <source>
        <dbReference type="ARBA" id="ARBA00022694"/>
    </source>
</evidence>
<protein>
    <recommendedName>
        <fullName evidence="2">non-specific serine/threonine protein kinase</fullName>
        <ecNumber evidence="2">2.7.11.1</ecNumber>
    </recommendedName>
</protein>
<dbReference type="GO" id="GO:0070525">
    <property type="term" value="P:tRNA threonylcarbamoyladenosine metabolic process"/>
    <property type="evidence" value="ECO:0007669"/>
    <property type="project" value="TreeGrafter"/>
</dbReference>
<keyword evidence="3" id="KW-0723">Serine/threonine-protein kinase</keyword>
<comment type="catalytic activity">
    <reaction evidence="9">
        <text>L-threonyl-[protein] + ATP = O-phospho-L-threonyl-[protein] + ADP + H(+)</text>
        <dbReference type="Rhea" id="RHEA:46608"/>
        <dbReference type="Rhea" id="RHEA-COMP:11060"/>
        <dbReference type="Rhea" id="RHEA-COMP:11605"/>
        <dbReference type="ChEBI" id="CHEBI:15378"/>
        <dbReference type="ChEBI" id="CHEBI:30013"/>
        <dbReference type="ChEBI" id="CHEBI:30616"/>
        <dbReference type="ChEBI" id="CHEBI:61977"/>
        <dbReference type="ChEBI" id="CHEBI:456216"/>
        <dbReference type="EC" id="2.7.11.1"/>
    </reaction>
</comment>
<dbReference type="FunFam" id="3.30.200.20:FF:000201">
    <property type="entry name" value="TP53-regulating kinase isoform X1"/>
    <property type="match status" value="1"/>
</dbReference>
<evidence type="ECO:0000256" key="4">
    <source>
        <dbReference type="ARBA" id="ARBA00022679"/>
    </source>
</evidence>
<evidence type="ECO:0000256" key="7">
    <source>
        <dbReference type="ARBA" id="ARBA00022777"/>
    </source>
</evidence>
<proteinExistence type="inferred from homology"/>
<accession>A0A1Y2ASL6</accession>
<comment type="catalytic activity">
    <reaction evidence="10">
        <text>L-seryl-[protein] + ATP = O-phospho-L-seryl-[protein] + ADP + H(+)</text>
        <dbReference type="Rhea" id="RHEA:17989"/>
        <dbReference type="Rhea" id="RHEA-COMP:9863"/>
        <dbReference type="Rhea" id="RHEA-COMP:11604"/>
        <dbReference type="ChEBI" id="CHEBI:15378"/>
        <dbReference type="ChEBI" id="CHEBI:29999"/>
        <dbReference type="ChEBI" id="CHEBI:30616"/>
        <dbReference type="ChEBI" id="CHEBI:83421"/>
        <dbReference type="ChEBI" id="CHEBI:456216"/>
        <dbReference type="EC" id="2.7.11.1"/>
    </reaction>
</comment>
<feature type="non-terminal residue" evidence="13">
    <location>
        <position position="289"/>
    </location>
</feature>
<organism evidence="13 14">
    <name type="scientific">Naematelia encephala</name>
    <dbReference type="NCBI Taxonomy" id="71784"/>
    <lineage>
        <taxon>Eukaryota</taxon>
        <taxon>Fungi</taxon>
        <taxon>Dikarya</taxon>
        <taxon>Basidiomycota</taxon>
        <taxon>Agaricomycotina</taxon>
        <taxon>Tremellomycetes</taxon>
        <taxon>Tremellales</taxon>
        <taxon>Naemateliaceae</taxon>
        <taxon>Naematelia</taxon>
    </lineage>
</organism>
<comment type="similarity">
    <text evidence="1">Belongs to the protein kinase superfamily. BUD32 family.</text>
</comment>
<dbReference type="InterPro" id="IPR011009">
    <property type="entry name" value="Kinase-like_dom_sf"/>
</dbReference>
<dbReference type="GO" id="GO:0008033">
    <property type="term" value="P:tRNA processing"/>
    <property type="evidence" value="ECO:0007669"/>
    <property type="project" value="UniProtKB-KW"/>
</dbReference>
<evidence type="ECO:0000256" key="8">
    <source>
        <dbReference type="ARBA" id="ARBA00022840"/>
    </source>
</evidence>
<keyword evidence="5" id="KW-0819">tRNA processing</keyword>
<dbReference type="Gene3D" id="3.30.200.20">
    <property type="entry name" value="Phosphorylase Kinase, domain 1"/>
    <property type="match status" value="1"/>
</dbReference>
<evidence type="ECO:0000313" key="13">
    <source>
        <dbReference type="EMBL" id="ORY25197.1"/>
    </source>
</evidence>
<dbReference type="GO" id="GO:0005634">
    <property type="term" value="C:nucleus"/>
    <property type="evidence" value="ECO:0007669"/>
    <property type="project" value="TreeGrafter"/>
</dbReference>
<dbReference type="PANTHER" id="PTHR12209:SF0">
    <property type="entry name" value="EKC_KEOPS COMPLEX SUBUNIT TP53RK"/>
    <property type="match status" value="1"/>
</dbReference>
<dbReference type="FunCoup" id="A0A1Y2ASL6">
    <property type="interactions" value="240"/>
</dbReference>
<evidence type="ECO:0000256" key="9">
    <source>
        <dbReference type="ARBA" id="ARBA00047899"/>
    </source>
</evidence>
<dbReference type="Gene3D" id="1.10.510.10">
    <property type="entry name" value="Transferase(Phosphotransferase) domain 1"/>
    <property type="match status" value="1"/>
</dbReference>
<dbReference type="GO" id="GO:0005829">
    <property type="term" value="C:cytosol"/>
    <property type="evidence" value="ECO:0007669"/>
    <property type="project" value="TreeGrafter"/>
</dbReference>
<keyword evidence="7 13" id="KW-0418">Kinase</keyword>
<dbReference type="EC" id="2.7.11.1" evidence="2"/>
<evidence type="ECO:0000259" key="12">
    <source>
        <dbReference type="PROSITE" id="PS50011"/>
    </source>
</evidence>
<dbReference type="InterPro" id="IPR000719">
    <property type="entry name" value="Prot_kinase_dom"/>
</dbReference>
<dbReference type="GO" id="GO:0005524">
    <property type="term" value="F:ATP binding"/>
    <property type="evidence" value="ECO:0007669"/>
    <property type="project" value="UniProtKB-KW"/>
</dbReference>
<keyword evidence="14" id="KW-1185">Reference proteome</keyword>
<feature type="compositionally biased region" description="Acidic residues" evidence="11">
    <location>
        <begin position="144"/>
        <end position="156"/>
    </location>
</feature>
<evidence type="ECO:0000256" key="2">
    <source>
        <dbReference type="ARBA" id="ARBA00012513"/>
    </source>
</evidence>
<dbReference type="InterPro" id="IPR008266">
    <property type="entry name" value="Tyr_kinase_AS"/>
</dbReference>
<name>A0A1Y2ASL6_9TREE</name>
<keyword evidence="4" id="KW-0808">Transferase</keyword>
<dbReference type="PANTHER" id="PTHR12209">
    <property type="entry name" value="NON-SPECIFIC SERINE/THREONINE PROTEIN KINASE"/>
    <property type="match status" value="1"/>
</dbReference>
<evidence type="ECO:0000256" key="1">
    <source>
        <dbReference type="ARBA" id="ARBA00010630"/>
    </source>
</evidence>
<dbReference type="GO" id="GO:0000408">
    <property type="term" value="C:EKC/KEOPS complex"/>
    <property type="evidence" value="ECO:0007669"/>
    <property type="project" value="TreeGrafter"/>
</dbReference>
<dbReference type="PROSITE" id="PS00109">
    <property type="entry name" value="PROTEIN_KINASE_TYR"/>
    <property type="match status" value="1"/>
</dbReference>
<dbReference type="Pfam" id="PF01636">
    <property type="entry name" value="APH"/>
    <property type="match status" value="1"/>
</dbReference>